<evidence type="ECO:0000313" key="2">
    <source>
        <dbReference type="EMBL" id="KAL3806645.1"/>
    </source>
</evidence>
<sequence>MSNTFAGLIKPEGRRSATSPQYKSAIDMESGTFVSSYREEKSEKRKQQAREKVMTWIKRIAGCVAFLVALEYGSKYLFGHFHLRF</sequence>
<protein>
    <submittedName>
        <fullName evidence="2">Uncharacterized protein</fullName>
    </submittedName>
</protein>
<accession>A0ABD3R1P5</accession>
<reference evidence="2 3" key="1">
    <citation type="submission" date="2024-10" db="EMBL/GenBank/DDBJ databases">
        <title>Updated reference genomes for cyclostephanoid diatoms.</title>
        <authorList>
            <person name="Roberts W.R."/>
            <person name="Alverson A.J."/>
        </authorList>
    </citation>
    <scope>NUCLEOTIDE SEQUENCE [LARGE SCALE GENOMIC DNA]</scope>
    <source>
        <strain evidence="2 3">AJA228-03</strain>
    </source>
</reference>
<name>A0ABD3R1P5_9STRA</name>
<evidence type="ECO:0000313" key="3">
    <source>
        <dbReference type="Proteomes" id="UP001530377"/>
    </source>
</evidence>
<keyword evidence="3" id="KW-1185">Reference proteome</keyword>
<proteinExistence type="predicted"/>
<gene>
    <name evidence="2" type="ORF">ACHAXA_001947</name>
</gene>
<evidence type="ECO:0000256" key="1">
    <source>
        <dbReference type="SAM" id="MobiDB-lite"/>
    </source>
</evidence>
<comment type="caution">
    <text evidence="2">The sequence shown here is derived from an EMBL/GenBank/DDBJ whole genome shotgun (WGS) entry which is preliminary data.</text>
</comment>
<dbReference type="AlphaFoldDB" id="A0ABD3R1P5"/>
<dbReference type="Proteomes" id="UP001530377">
    <property type="component" value="Unassembled WGS sequence"/>
</dbReference>
<organism evidence="2 3">
    <name type="scientific">Cyclostephanos tholiformis</name>
    <dbReference type="NCBI Taxonomy" id="382380"/>
    <lineage>
        <taxon>Eukaryota</taxon>
        <taxon>Sar</taxon>
        <taxon>Stramenopiles</taxon>
        <taxon>Ochrophyta</taxon>
        <taxon>Bacillariophyta</taxon>
        <taxon>Coscinodiscophyceae</taxon>
        <taxon>Thalassiosirophycidae</taxon>
        <taxon>Stephanodiscales</taxon>
        <taxon>Stephanodiscaceae</taxon>
        <taxon>Cyclostephanos</taxon>
    </lineage>
</organism>
<dbReference type="EMBL" id="JALLPB020000763">
    <property type="protein sequence ID" value="KAL3806645.1"/>
    <property type="molecule type" value="Genomic_DNA"/>
</dbReference>
<feature type="region of interest" description="Disordered" evidence="1">
    <location>
        <begin position="1"/>
        <end position="21"/>
    </location>
</feature>